<dbReference type="EnsemblPlants" id="TraesCS2B02G554000.1">
    <property type="protein sequence ID" value="TraesCS2B02G554000.1"/>
    <property type="gene ID" value="TraesCS2B02G554000"/>
</dbReference>
<keyword evidence="2" id="KW-1185">Reference proteome</keyword>
<dbReference type="Gramene" id="TraesCS2B02G554000.1">
    <property type="protein sequence ID" value="TraesCS2B02G554000.1"/>
    <property type="gene ID" value="TraesCS2B02G554000"/>
</dbReference>
<proteinExistence type="predicted"/>
<name>A0A3B6CFB7_WHEAT</name>
<reference evidence="1" key="1">
    <citation type="submission" date="2018-08" db="EMBL/GenBank/DDBJ databases">
        <authorList>
            <person name="Rossello M."/>
        </authorList>
    </citation>
    <scope>NUCLEOTIDE SEQUENCE [LARGE SCALE GENOMIC DNA]</scope>
    <source>
        <strain evidence="1">cv. Chinese Spring</strain>
    </source>
</reference>
<protein>
    <submittedName>
        <fullName evidence="1">Uncharacterized protein</fullName>
    </submittedName>
</protein>
<dbReference type="Proteomes" id="UP000019116">
    <property type="component" value="Chromosome 2B"/>
</dbReference>
<dbReference type="Gramene" id="TraesCS2B03G1390400.1">
    <property type="protein sequence ID" value="TraesCS2B03G1390400.1.CDS"/>
    <property type="gene ID" value="TraesCS2B03G1390400"/>
</dbReference>
<organism evidence="1">
    <name type="scientific">Triticum aestivum</name>
    <name type="common">Wheat</name>
    <dbReference type="NCBI Taxonomy" id="4565"/>
    <lineage>
        <taxon>Eukaryota</taxon>
        <taxon>Viridiplantae</taxon>
        <taxon>Streptophyta</taxon>
        <taxon>Embryophyta</taxon>
        <taxon>Tracheophyta</taxon>
        <taxon>Spermatophyta</taxon>
        <taxon>Magnoliopsida</taxon>
        <taxon>Liliopsida</taxon>
        <taxon>Poales</taxon>
        <taxon>Poaceae</taxon>
        <taxon>BOP clade</taxon>
        <taxon>Pooideae</taxon>
        <taxon>Triticodae</taxon>
        <taxon>Triticeae</taxon>
        <taxon>Triticinae</taxon>
        <taxon>Triticum</taxon>
    </lineage>
</organism>
<reference evidence="1" key="2">
    <citation type="submission" date="2018-10" db="UniProtKB">
        <authorList>
            <consortium name="EnsemblPlants"/>
        </authorList>
    </citation>
    <scope>IDENTIFICATION</scope>
</reference>
<dbReference type="AlphaFoldDB" id="A0A3B6CFB7"/>
<evidence type="ECO:0000313" key="2">
    <source>
        <dbReference type="Proteomes" id="UP000019116"/>
    </source>
</evidence>
<evidence type="ECO:0000313" key="1">
    <source>
        <dbReference type="EnsemblPlants" id="TraesCS2B02G554000.1"/>
    </source>
</evidence>
<sequence length="97" mass="10459">MANFAAQLKDRFFGLVDRVAGCGRAGVSEETTKSAPAPAVQESYSCVARELTVPLITLAACRDSTERPRRVRRIGGGSQLDTASATRSPTFVWLPLF</sequence>
<dbReference type="OrthoDB" id="630044at2759"/>
<accession>A0A3B6CFB7</accession>